<accession>A0A150XE49</accession>
<keyword evidence="3" id="KW-1185">Reference proteome</keyword>
<evidence type="ECO:0000313" key="3">
    <source>
        <dbReference type="Proteomes" id="UP000075615"/>
    </source>
</evidence>
<dbReference type="STRING" id="296218.AWN68_18435"/>
<gene>
    <name evidence="2" type="ORF">AWN68_18435</name>
</gene>
<evidence type="ECO:0008006" key="4">
    <source>
        <dbReference type="Google" id="ProtNLM"/>
    </source>
</evidence>
<sequence length="70" mass="7770">MRNLKTKSLANLLIFGALFITTSLSAGYRTTFKQCPDKPVAVIRCAEGGGDCEAEDQRFCDEIIIIEEQE</sequence>
<dbReference type="RefSeq" id="WP_068415416.1">
    <property type="nucleotide sequence ID" value="NZ_LRDB01000017.1"/>
</dbReference>
<dbReference type="EMBL" id="LRDB01000017">
    <property type="protein sequence ID" value="KYG76962.1"/>
    <property type="molecule type" value="Genomic_DNA"/>
</dbReference>
<keyword evidence="1" id="KW-0732">Signal</keyword>
<comment type="caution">
    <text evidence="2">The sequence shown here is derived from an EMBL/GenBank/DDBJ whole genome shotgun (WGS) entry which is preliminary data.</text>
</comment>
<feature type="signal peptide" evidence="1">
    <location>
        <begin position="1"/>
        <end position="26"/>
    </location>
</feature>
<evidence type="ECO:0000313" key="2">
    <source>
        <dbReference type="EMBL" id="KYG76962.1"/>
    </source>
</evidence>
<organism evidence="2 3">
    <name type="scientific">Roseivirga echinicomitans</name>
    <dbReference type="NCBI Taxonomy" id="296218"/>
    <lineage>
        <taxon>Bacteria</taxon>
        <taxon>Pseudomonadati</taxon>
        <taxon>Bacteroidota</taxon>
        <taxon>Cytophagia</taxon>
        <taxon>Cytophagales</taxon>
        <taxon>Roseivirgaceae</taxon>
        <taxon>Roseivirga</taxon>
    </lineage>
</organism>
<evidence type="ECO:0000256" key="1">
    <source>
        <dbReference type="SAM" id="SignalP"/>
    </source>
</evidence>
<dbReference type="Proteomes" id="UP000075615">
    <property type="component" value="Unassembled WGS sequence"/>
</dbReference>
<reference evidence="2 3" key="1">
    <citation type="submission" date="2016-01" db="EMBL/GenBank/DDBJ databases">
        <title>Genome sequencing of Roseivirga echinicomitans KMM 6058.</title>
        <authorList>
            <person name="Selvaratnam C."/>
            <person name="Thevarajoo S."/>
            <person name="Goh K.M."/>
            <person name="Ee R."/>
            <person name="Chan K.-G."/>
            <person name="Chong C.S."/>
        </authorList>
    </citation>
    <scope>NUCLEOTIDE SEQUENCE [LARGE SCALE GENOMIC DNA]</scope>
    <source>
        <strain evidence="2 3">KMM 6058</strain>
    </source>
</reference>
<name>A0A150XE49_9BACT</name>
<proteinExistence type="predicted"/>
<dbReference type="AlphaFoldDB" id="A0A150XE49"/>
<protein>
    <recommendedName>
        <fullName evidence="4">Secreted protein</fullName>
    </recommendedName>
</protein>
<feature type="chain" id="PRO_5007574577" description="Secreted protein" evidence="1">
    <location>
        <begin position="27"/>
        <end position="70"/>
    </location>
</feature>